<dbReference type="GO" id="GO:0016320">
    <property type="term" value="P:endoplasmic reticulum membrane fusion"/>
    <property type="evidence" value="ECO:0007669"/>
    <property type="project" value="TreeGrafter"/>
</dbReference>
<evidence type="ECO:0000256" key="9">
    <source>
        <dbReference type="SAM" id="MobiDB-lite"/>
    </source>
</evidence>
<dbReference type="Pfam" id="PF05879">
    <property type="entry name" value="RHD3_GTPase"/>
    <property type="match status" value="1"/>
</dbReference>
<sequence length="553" mass="59665">MGSDEEILQVIDDAGTYVPTDPAWFPSHAELGPEALSVVAVLGAQGSGKSSLLNNLFGTSFPVASRSPVTNATTKGIHASTADHSPLTVALDVEGSDSRDRGRDGRAFQTRCAGFVAAIADVILLNMWYHDVGRFDASGYALLDAVFAEAIKNGDQDPDSFKTALVFVVRDTDDDIDLSVLESSLLDDAKEIFQSSQSLSSSSISLDALFEIHVVALPHMRHCQEKFQEGCGLLAKRLTDSTDPDFLVKTAFSKTIPADGCGTFTKSLWESLYSTPRDTPRGAASMENADSSMVAAYKCNDAFSDALVGASERMSALTQGTLDDGEKIEGFGAKAAEVMNDALADYDAATEEWTSEPIQSRKRRELESIIDTSQHAIFMKQIQLLRENALAHFKSVTASDDMPSDFAFFTADSLFQREAEESKRPGSGWTTTQERTDLQNMMQEISTQRKRLMTVQVSAAQQQAHAMQYLQMQQSQMSAIQAQAYGGSAGQWNVGAAYRPPDTNINASLSYQQGRTNIQISMVPDESASLLGPNGFTAGVGPGNLGLSFNIGL</sequence>
<dbReference type="OMA" id="FHRECED"/>
<dbReference type="OrthoDB" id="1597724at2759"/>
<dbReference type="InterPro" id="IPR030386">
    <property type="entry name" value="G_GB1_RHD3_dom"/>
</dbReference>
<keyword evidence="7" id="KW-0472">Membrane</keyword>
<keyword evidence="4" id="KW-0256">Endoplasmic reticulum</keyword>
<keyword evidence="3" id="KW-0378">Hydrolase</keyword>
<evidence type="ECO:0000256" key="7">
    <source>
        <dbReference type="ARBA" id="ARBA00023136"/>
    </source>
</evidence>
<feature type="domain" description="GB1/RHD3-type G" evidence="10">
    <location>
        <begin position="33"/>
        <end position="261"/>
    </location>
</feature>
<evidence type="ECO:0000256" key="2">
    <source>
        <dbReference type="ARBA" id="ARBA00022741"/>
    </source>
</evidence>
<evidence type="ECO:0000256" key="3">
    <source>
        <dbReference type="ARBA" id="ARBA00022801"/>
    </source>
</evidence>
<keyword evidence="1" id="KW-0812">Transmembrane</keyword>
<evidence type="ECO:0000256" key="4">
    <source>
        <dbReference type="ARBA" id="ARBA00022824"/>
    </source>
</evidence>
<dbReference type="GO" id="GO:0003924">
    <property type="term" value="F:GTPase activity"/>
    <property type="evidence" value="ECO:0007669"/>
    <property type="project" value="TreeGrafter"/>
</dbReference>
<organism evidence="11 12">
    <name type="scientific">Chondrus crispus</name>
    <name type="common">Carrageen Irish moss</name>
    <name type="synonym">Polymorpha crispa</name>
    <dbReference type="NCBI Taxonomy" id="2769"/>
    <lineage>
        <taxon>Eukaryota</taxon>
        <taxon>Rhodophyta</taxon>
        <taxon>Florideophyceae</taxon>
        <taxon>Rhodymeniophycidae</taxon>
        <taxon>Gigartinales</taxon>
        <taxon>Gigartinaceae</taxon>
        <taxon>Chondrus</taxon>
    </lineage>
</organism>
<dbReference type="InterPro" id="IPR008803">
    <property type="entry name" value="RHD3/Sey1"/>
</dbReference>
<dbReference type="EMBL" id="HG001640">
    <property type="protein sequence ID" value="CDF33307.1"/>
    <property type="molecule type" value="Genomic_DNA"/>
</dbReference>
<dbReference type="InterPro" id="IPR027417">
    <property type="entry name" value="P-loop_NTPase"/>
</dbReference>
<gene>
    <name evidence="11" type="ORF">CHC_T00002113001</name>
</gene>
<dbReference type="InterPro" id="IPR046758">
    <property type="entry name" value="Sey1/RHD3-like_3HB"/>
</dbReference>
<dbReference type="KEGG" id="ccp:CHC_T00002113001"/>
<keyword evidence="5" id="KW-1133">Transmembrane helix</keyword>
<evidence type="ECO:0000256" key="5">
    <source>
        <dbReference type="ARBA" id="ARBA00022989"/>
    </source>
</evidence>
<dbReference type="GeneID" id="17320824"/>
<evidence type="ECO:0000256" key="6">
    <source>
        <dbReference type="ARBA" id="ARBA00023134"/>
    </source>
</evidence>
<dbReference type="GO" id="GO:0005525">
    <property type="term" value="F:GTP binding"/>
    <property type="evidence" value="ECO:0007669"/>
    <property type="project" value="UniProtKB-KW"/>
</dbReference>
<dbReference type="RefSeq" id="XP_005713110.1">
    <property type="nucleotide sequence ID" value="XM_005713053.1"/>
</dbReference>
<comment type="similarity">
    <text evidence="8">Belongs to the TRAFAC class dynamin-like GTPase superfamily. GB1/RHD3 GTPase family.</text>
</comment>
<dbReference type="PANTHER" id="PTHR45923:SF2">
    <property type="entry name" value="PROTEIN SEY1"/>
    <property type="match status" value="1"/>
</dbReference>
<dbReference type="Gramene" id="CDF33307">
    <property type="protein sequence ID" value="CDF33307"/>
    <property type="gene ID" value="CHC_T00002113001"/>
</dbReference>
<proteinExistence type="inferred from homology"/>
<protein>
    <recommendedName>
        <fullName evidence="10">GB1/RHD3-type G domain-containing protein</fullName>
    </recommendedName>
</protein>
<feature type="region of interest" description="Disordered" evidence="9">
    <location>
        <begin position="418"/>
        <end position="437"/>
    </location>
</feature>
<feature type="compositionally biased region" description="Polar residues" evidence="9">
    <location>
        <begin position="428"/>
        <end position="437"/>
    </location>
</feature>
<dbReference type="GO" id="GO:0005783">
    <property type="term" value="C:endoplasmic reticulum"/>
    <property type="evidence" value="ECO:0007669"/>
    <property type="project" value="TreeGrafter"/>
</dbReference>
<accession>R7Q455</accession>
<dbReference type="Proteomes" id="UP000012073">
    <property type="component" value="Unassembled WGS sequence"/>
</dbReference>
<dbReference type="AlphaFoldDB" id="R7Q455"/>
<dbReference type="PANTHER" id="PTHR45923">
    <property type="entry name" value="PROTEIN SEY1"/>
    <property type="match status" value="1"/>
</dbReference>
<dbReference type="SUPFAM" id="SSF52540">
    <property type="entry name" value="P-loop containing nucleoside triphosphate hydrolases"/>
    <property type="match status" value="1"/>
</dbReference>
<evidence type="ECO:0000313" key="11">
    <source>
        <dbReference type="EMBL" id="CDF33307.1"/>
    </source>
</evidence>
<evidence type="ECO:0000256" key="8">
    <source>
        <dbReference type="PROSITE-ProRule" id="PRU01052"/>
    </source>
</evidence>
<dbReference type="Pfam" id="PF20428">
    <property type="entry name" value="Sey1_3HB"/>
    <property type="match status" value="1"/>
</dbReference>
<dbReference type="PROSITE" id="PS51715">
    <property type="entry name" value="G_GB1_RHD3"/>
    <property type="match status" value="1"/>
</dbReference>
<evidence type="ECO:0000259" key="10">
    <source>
        <dbReference type="PROSITE" id="PS51715"/>
    </source>
</evidence>
<evidence type="ECO:0000313" key="12">
    <source>
        <dbReference type="Proteomes" id="UP000012073"/>
    </source>
</evidence>
<name>R7Q455_CHOCR</name>
<dbReference type="Gene3D" id="3.40.50.300">
    <property type="entry name" value="P-loop containing nucleotide triphosphate hydrolases"/>
    <property type="match status" value="1"/>
</dbReference>
<keyword evidence="2" id="KW-0547">Nucleotide-binding</keyword>
<keyword evidence="12" id="KW-1185">Reference proteome</keyword>
<dbReference type="PhylomeDB" id="R7Q455"/>
<reference evidence="12" key="1">
    <citation type="journal article" date="2013" name="Proc. Natl. Acad. Sci. U.S.A.">
        <title>Genome structure and metabolic features in the red seaweed Chondrus crispus shed light on evolution of the Archaeplastida.</title>
        <authorList>
            <person name="Collen J."/>
            <person name="Porcel B."/>
            <person name="Carre W."/>
            <person name="Ball S.G."/>
            <person name="Chaparro C."/>
            <person name="Tonon T."/>
            <person name="Barbeyron T."/>
            <person name="Michel G."/>
            <person name="Noel B."/>
            <person name="Valentin K."/>
            <person name="Elias M."/>
            <person name="Artiguenave F."/>
            <person name="Arun A."/>
            <person name="Aury J.M."/>
            <person name="Barbosa-Neto J.F."/>
            <person name="Bothwell J.H."/>
            <person name="Bouget F.Y."/>
            <person name="Brillet L."/>
            <person name="Cabello-Hurtado F."/>
            <person name="Capella-Gutierrez S."/>
            <person name="Charrier B."/>
            <person name="Cladiere L."/>
            <person name="Cock J.M."/>
            <person name="Coelho S.M."/>
            <person name="Colleoni C."/>
            <person name="Czjzek M."/>
            <person name="Da Silva C."/>
            <person name="Delage L."/>
            <person name="Denoeud F."/>
            <person name="Deschamps P."/>
            <person name="Dittami S.M."/>
            <person name="Gabaldon T."/>
            <person name="Gachon C.M."/>
            <person name="Groisillier A."/>
            <person name="Herve C."/>
            <person name="Jabbari K."/>
            <person name="Katinka M."/>
            <person name="Kloareg B."/>
            <person name="Kowalczyk N."/>
            <person name="Labadie K."/>
            <person name="Leblanc C."/>
            <person name="Lopez P.J."/>
            <person name="McLachlan D.H."/>
            <person name="Meslet-Cladiere L."/>
            <person name="Moustafa A."/>
            <person name="Nehr Z."/>
            <person name="Nyvall Collen P."/>
            <person name="Panaud O."/>
            <person name="Partensky F."/>
            <person name="Poulain J."/>
            <person name="Rensing S.A."/>
            <person name="Rousvoal S."/>
            <person name="Samson G."/>
            <person name="Symeonidi A."/>
            <person name="Weissenbach J."/>
            <person name="Zambounis A."/>
            <person name="Wincker P."/>
            <person name="Boyen C."/>
        </authorList>
    </citation>
    <scope>NUCLEOTIDE SEQUENCE [LARGE SCALE GENOMIC DNA]</scope>
    <source>
        <strain evidence="12">cv. Stackhouse</strain>
    </source>
</reference>
<evidence type="ECO:0000256" key="1">
    <source>
        <dbReference type="ARBA" id="ARBA00022692"/>
    </source>
</evidence>
<keyword evidence="6" id="KW-0342">GTP-binding</keyword>